<reference evidence="1 2" key="1">
    <citation type="journal article" date="2019" name="Genome Biol. Evol.">
        <title>Insights into the evolution of the New World diploid cottons (Gossypium, subgenus Houzingenia) based on genome sequencing.</title>
        <authorList>
            <person name="Grover C.E."/>
            <person name="Arick M.A. 2nd"/>
            <person name="Thrash A."/>
            <person name="Conover J.L."/>
            <person name="Sanders W.S."/>
            <person name="Peterson D.G."/>
            <person name="Frelichowski J.E."/>
            <person name="Scheffler J.A."/>
            <person name="Scheffler B.E."/>
            <person name="Wendel J.F."/>
        </authorList>
    </citation>
    <scope>NUCLEOTIDE SEQUENCE [LARGE SCALE GENOMIC DNA]</scope>
    <source>
        <strain evidence="1">8</strain>
        <tissue evidence="1">Leaf</tissue>
    </source>
</reference>
<name>A0A7J9EBB0_9ROSI</name>
<evidence type="ECO:0000313" key="1">
    <source>
        <dbReference type="EMBL" id="MBA0770329.1"/>
    </source>
</evidence>
<evidence type="ECO:0000313" key="2">
    <source>
        <dbReference type="Proteomes" id="UP000593568"/>
    </source>
</evidence>
<gene>
    <name evidence="1" type="ORF">Gotri_018981</name>
</gene>
<proteinExistence type="predicted"/>
<sequence>MLIQQPLQFIGCHQRGDRLSSTWMEHCLYIDQELLLGVCLEMPMQTGCVAFHYG</sequence>
<dbReference type="Proteomes" id="UP000593568">
    <property type="component" value="Unassembled WGS sequence"/>
</dbReference>
<dbReference type="EMBL" id="JABEZW010000007">
    <property type="protein sequence ID" value="MBA0770329.1"/>
    <property type="molecule type" value="Genomic_DNA"/>
</dbReference>
<comment type="caution">
    <text evidence="1">The sequence shown here is derived from an EMBL/GenBank/DDBJ whole genome shotgun (WGS) entry which is preliminary data.</text>
</comment>
<organism evidence="1 2">
    <name type="scientific">Gossypium trilobum</name>
    <dbReference type="NCBI Taxonomy" id="34281"/>
    <lineage>
        <taxon>Eukaryota</taxon>
        <taxon>Viridiplantae</taxon>
        <taxon>Streptophyta</taxon>
        <taxon>Embryophyta</taxon>
        <taxon>Tracheophyta</taxon>
        <taxon>Spermatophyta</taxon>
        <taxon>Magnoliopsida</taxon>
        <taxon>eudicotyledons</taxon>
        <taxon>Gunneridae</taxon>
        <taxon>Pentapetalae</taxon>
        <taxon>rosids</taxon>
        <taxon>malvids</taxon>
        <taxon>Malvales</taxon>
        <taxon>Malvaceae</taxon>
        <taxon>Malvoideae</taxon>
        <taxon>Gossypium</taxon>
    </lineage>
</organism>
<protein>
    <submittedName>
        <fullName evidence="1">Uncharacterized protein</fullName>
    </submittedName>
</protein>
<keyword evidence="2" id="KW-1185">Reference proteome</keyword>
<accession>A0A7J9EBB0</accession>
<dbReference type="AlphaFoldDB" id="A0A7J9EBB0"/>